<evidence type="ECO:0000256" key="1">
    <source>
        <dbReference type="SAM" id="SignalP"/>
    </source>
</evidence>
<dbReference type="EMBL" id="CP033932">
    <property type="protein sequence ID" value="AZB26168.1"/>
    <property type="molecule type" value="Genomic_DNA"/>
</dbReference>
<feature type="chain" id="PRO_5018322125" description="DUF4402 domain-containing protein" evidence="1">
    <location>
        <begin position="19"/>
        <end position="268"/>
    </location>
</feature>
<evidence type="ECO:0000313" key="2">
    <source>
        <dbReference type="EMBL" id="AZB26168.1"/>
    </source>
</evidence>
<dbReference type="AlphaFoldDB" id="A0A3G6TA96"/>
<keyword evidence="1" id="KW-0732">Signal</keyword>
<proteinExistence type="predicted"/>
<gene>
    <name evidence="2" type="ORF">EG339_16995</name>
</gene>
<dbReference type="GeneID" id="99066506"/>
<protein>
    <recommendedName>
        <fullName evidence="4">DUF4402 domain-containing protein</fullName>
    </recommendedName>
</protein>
<dbReference type="RefSeq" id="WP_123871106.1">
    <property type="nucleotide sequence ID" value="NZ_CP033932.1"/>
</dbReference>
<reference evidence="3" key="1">
    <citation type="submission" date="2018-11" db="EMBL/GenBank/DDBJ databases">
        <title>Proposal to divide the Flavobacteriaceae and reorganize its genera based on Amino Acid Identity values calculated from whole genome sequences.</title>
        <authorList>
            <person name="Nicholson A.C."/>
            <person name="Gulvik C.A."/>
            <person name="Whitney A.M."/>
            <person name="Humrighouse B.W."/>
            <person name="Bell M."/>
            <person name="Holmes B."/>
            <person name="Steigerwalt A.G."/>
            <person name="Villarma A."/>
            <person name="Sheth M."/>
            <person name="Batra D."/>
            <person name="Pryor J."/>
            <person name="Bernardet J.-F."/>
            <person name="Hugo C."/>
            <person name="Kampfer P."/>
            <person name="Newman J."/>
            <person name="McQuiston J.R."/>
        </authorList>
    </citation>
    <scope>NUCLEOTIDE SEQUENCE [LARGE SCALE GENOMIC DNA]</scope>
    <source>
        <strain evidence="3">G0229</strain>
    </source>
</reference>
<name>A0A3G6TA96_9FLAO</name>
<sequence>MKNILITPFLFLIGNLYAQVGVGTTNPHPSSALEVSANTGKAFLPARVTLGELFDNTNPVNNPAEGLIVYNLGGTQMEGFYIWNKGLWSAVAASANSVSNAVVTNNTSNIMLAGLANGVFQTMTGGSMVFSSITGVSYDPLTGSISLPAGKYSVTVALNIAVPDEAPSSGLGSTIRTHVHYYEAKLTNTLGTVQYGSSVLENATSNASADKKHTANFSFSVELISPTTLTFKLSHHTGGTYENGLGGISPNNGRITVSNSLIHVQKSL</sequence>
<keyword evidence="3" id="KW-1185">Reference proteome</keyword>
<dbReference type="Proteomes" id="UP000271193">
    <property type="component" value="Chromosome"/>
</dbReference>
<evidence type="ECO:0000313" key="3">
    <source>
        <dbReference type="Proteomes" id="UP000271193"/>
    </source>
</evidence>
<evidence type="ECO:0008006" key="4">
    <source>
        <dbReference type="Google" id="ProtNLM"/>
    </source>
</evidence>
<dbReference type="KEGG" id="cben:EG339_16995"/>
<feature type="signal peptide" evidence="1">
    <location>
        <begin position="1"/>
        <end position="18"/>
    </location>
</feature>
<accession>A0A3G6TA96</accession>
<organism evidence="2 3">
    <name type="scientific">Chryseobacterium bernardetii</name>
    <dbReference type="NCBI Taxonomy" id="1241978"/>
    <lineage>
        <taxon>Bacteria</taxon>
        <taxon>Pseudomonadati</taxon>
        <taxon>Bacteroidota</taxon>
        <taxon>Flavobacteriia</taxon>
        <taxon>Flavobacteriales</taxon>
        <taxon>Weeksellaceae</taxon>
        <taxon>Chryseobacterium group</taxon>
        <taxon>Chryseobacterium</taxon>
    </lineage>
</organism>